<dbReference type="GO" id="GO:0006310">
    <property type="term" value="P:DNA recombination"/>
    <property type="evidence" value="ECO:0007669"/>
    <property type="project" value="UniProtKB-UniRule"/>
</dbReference>
<dbReference type="Pfam" id="PF21176">
    <property type="entry name" value="RecR_HhH"/>
    <property type="match status" value="1"/>
</dbReference>
<dbReference type="Proteomes" id="UP000231648">
    <property type="component" value="Unassembled WGS sequence"/>
</dbReference>
<dbReference type="InterPro" id="IPR006171">
    <property type="entry name" value="TOPRIM_dom"/>
</dbReference>
<dbReference type="NCBIfam" id="TIGR00615">
    <property type="entry name" value="recR"/>
    <property type="match status" value="1"/>
</dbReference>
<comment type="function">
    <text evidence="7">May play a role in DNA repair. It seems to be involved in an RecBC-independent recombinational process of DNA repair. It may act with RecF and RecO.</text>
</comment>
<evidence type="ECO:0000256" key="7">
    <source>
        <dbReference type="HAMAP-Rule" id="MF_00017"/>
    </source>
</evidence>
<dbReference type="PANTHER" id="PTHR30446">
    <property type="entry name" value="RECOMBINATION PROTEIN RECR"/>
    <property type="match status" value="1"/>
</dbReference>
<sequence>MVLPRVIQNLIDEFSKLPSVGPRQAARFVFYLLNQSKEETEKFAKKLFVLKKIKYCSFCNRAMESTATHLCDICKNKDRDRATICVVEKDTDIESLEKTKRYNGLYYVIGTEDEKKQLERLKTLIEKIKKSSKKIGEIIIATDATTEGETIALYAARQLAELKKAYPELKITRLGRGLSTGSELEYMDEDTLTNALLGRK</sequence>
<reference evidence="10" key="1">
    <citation type="submission" date="2017-09" db="EMBL/GenBank/DDBJ databases">
        <title>Depth-based differentiation of microbial function through sediment-hosted aquifers and enrichment of novel symbionts in the deep terrestrial subsurface.</title>
        <authorList>
            <person name="Probst A.J."/>
            <person name="Ladd B."/>
            <person name="Jarett J.K."/>
            <person name="Geller-Mcgrath D.E."/>
            <person name="Sieber C.M.K."/>
            <person name="Emerson J.B."/>
            <person name="Anantharaman K."/>
            <person name="Thomas B.C."/>
            <person name="Malmstrom R."/>
            <person name="Stieglmeier M."/>
            <person name="Klingl A."/>
            <person name="Woyke T."/>
            <person name="Ryan C.M."/>
            <person name="Banfield J.F."/>
        </authorList>
    </citation>
    <scope>NUCLEOTIDE SEQUENCE [LARGE SCALE GENOMIC DNA]</scope>
</reference>
<protein>
    <recommendedName>
        <fullName evidence="7">Recombination protein RecR</fullName>
    </recommendedName>
</protein>
<keyword evidence="1 7" id="KW-0479">Metal-binding</keyword>
<dbReference type="Pfam" id="PF21175">
    <property type="entry name" value="RecR_C"/>
    <property type="match status" value="1"/>
</dbReference>
<dbReference type="GO" id="GO:0008270">
    <property type="term" value="F:zinc ion binding"/>
    <property type="evidence" value="ECO:0007669"/>
    <property type="project" value="UniProtKB-KW"/>
</dbReference>
<evidence type="ECO:0000313" key="9">
    <source>
        <dbReference type="EMBL" id="PJE57756.1"/>
    </source>
</evidence>
<keyword evidence="5 7" id="KW-0233">DNA recombination</keyword>
<accession>A0A2M8KCX1</accession>
<dbReference type="HAMAP" id="MF_00017">
    <property type="entry name" value="RecR"/>
    <property type="match status" value="1"/>
</dbReference>
<evidence type="ECO:0000313" key="10">
    <source>
        <dbReference type="Proteomes" id="UP000231648"/>
    </source>
</evidence>
<evidence type="ECO:0000256" key="1">
    <source>
        <dbReference type="ARBA" id="ARBA00022723"/>
    </source>
</evidence>
<proteinExistence type="inferred from homology"/>
<dbReference type="PROSITE" id="PS50880">
    <property type="entry name" value="TOPRIM"/>
    <property type="match status" value="1"/>
</dbReference>
<feature type="domain" description="Toprim" evidence="8">
    <location>
        <begin position="82"/>
        <end position="179"/>
    </location>
</feature>
<dbReference type="SMART" id="SM00493">
    <property type="entry name" value="TOPRIM"/>
    <property type="match status" value="1"/>
</dbReference>
<evidence type="ECO:0000259" key="8">
    <source>
        <dbReference type="PROSITE" id="PS50880"/>
    </source>
</evidence>
<evidence type="ECO:0000256" key="4">
    <source>
        <dbReference type="ARBA" id="ARBA00022833"/>
    </source>
</evidence>
<evidence type="ECO:0000256" key="6">
    <source>
        <dbReference type="ARBA" id="ARBA00023204"/>
    </source>
</evidence>
<keyword evidence="3 7" id="KW-0863">Zinc-finger</keyword>
<dbReference type="EMBL" id="PFDX01000003">
    <property type="protein sequence ID" value="PJE57756.1"/>
    <property type="molecule type" value="Genomic_DNA"/>
</dbReference>
<comment type="caution">
    <text evidence="7">Lacks conserved residue(s) required for the propagation of feature annotation.</text>
</comment>
<dbReference type="PANTHER" id="PTHR30446:SF0">
    <property type="entry name" value="RECOMBINATION PROTEIN RECR"/>
    <property type="match status" value="1"/>
</dbReference>
<gene>
    <name evidence="7" type="primary">recR</name>
    <name evidence="9" type="ORF">COU82_00350</name>
</gene>
<comment type="caution">
    <text evidence="9">The sequence shown here is derived from an EMBL/GenBank/DDBJ whole genome shotgun (WGS) entry which is preliminary data.</text>
</comment>
<dbReference type="InterPro" id="IPR023627">
    <property type="entry name" value="Rcmb_RecR"/>
</dbReference>
<evidence type="ECO:0000256" key="3">
    <source>
        <dbReference type="ARBA" id="ARBA00022771"/>
    </source>
</evidence>
<dbReference type="Pfam" id="PF13662">
    <property type="entry name" value="Toprim_4"/>
    <property type="match status" value="1"/>
</dbReference>
<dbReference type="SUPFAM" id="SSF111304">
    <property type="entry name" value="Recombination protein RecR"/>
    <property type="match status" value="1"/>
</dbReference>
<dbReference type="AlphaFoldDB" id="A0A2M8KCX1"/>
<dbReference type="GO" id="GO:0006281">
    <property type="term" value="P:DNA repair"/>
    <property type="evidence" value="ECO:0007669"/>
    <property type="project" value="UniProtKB-UniRule"/>
</dbReference>
<evidence type="ECO:0000256" key="2">
    <source>
        <dbReference type="ARBA" id="ARBA00022763"/>
    </source>
</evidence>
<keyword evidence="4 7" id="KW-0862">Zinc</keyword>
<keyword evidence="2 7" id="KW-0227">DNA damage</keyword>
<organism evidence="9 10">
    <name type="scientific">Candidatus Portnoybacteria bacterium CG10_big_fil_rev_8_21_14_0_10_38_18</name>
    <dbReference type="NCBI Taxonomy" id="1974813"/>
    <lineage>
        <taxon>Bacteria</taxon>
        <taxon>Candidatus Portnoyibacteriota</taxon>
    </lineage>
</organism>
<keyword evidence="6 7" id="KW-0234">DNA repair</keyword>
<evidence type="ECO:0000256" key="5">
    <source>
        <dbReference type="ARBA" id="ARBA00023172"/>
    </source>
</evidence>
<dbReference type="Gene3D" id="1.10.8.420">
    <property type="entry name" value="RecR Domain 1"/>
    <property type="match status" value="1"/>
</dbReference>
<name>A0A2M8KCX1_9BACT</name>
<dbReference type="InterPro" id="IPR000093">
    <property type="entry name" value="DNA_Rcmb_RecR"/>
</dbReference>
<dbReference type="GO" id="GO:0003677">
    <property type="term" value="F:DNA binding"/>
    <property type="evidence" value="ECO:0007669"/>
    <property type="project" value="UniProtKB-UniRule"/>
</dbReference>
<dbReference type="Gene3D" id="3.40.1360.10">
    <property type="match status" value="1"/>
</dbReference>
<comment type="similarity">
    <text evidence="7">Belongs to the RecR family.</text>
</comment>